<organism evidence="2 3">
    <name type="scientific">Daphnia magna</name>
    <dbReference type="NCBI Taxonomy" id="35525"/>
    <lineage>
        <taxon>Eukaryota</taxon>
        <taxon>Metazoa</taxon>
        <taxon>Ecdysozoa</taxon>
        <taxon>Arthropoda</taxon>
        <taxon>Crustacea</taxon>
        <taxon>Branchiopoda</taxon>
        <taxon>Diplostraca</taxon>
        <taxon>Cladocera</taxon>
        <taxon>Anomopoda</taxon>
        <taxon>Daphniidae</taxon>
        <taxon>Daphnia</taxon>
    </lineage>
</organism>
<keyword evidence="3" id="KW-1185">Reference proteome</keyword>
<evidence type="ECO:0000313" key="3">
    <source>
        <dbReference type="Proteomes" id="UP001234178"/>
    </source>
</evidence>
<proteinExistence type="predicted"/>
<feature type="signal peptide" evidence="1">
    <location>
        <begin position="1"/>
        <end position="18"/>
    </location>
</feature>
<sequence>MTWIPCLMGVAFLVAIEANFVWQRREINTRDTPLKFSCADVSGTRYNCRLPFQMISSSLEITDPLKLKSSLTDEQLTAAPFLDESLTTNSQPTTSSSHIGFFALRTPAARRGFLRLVVLCIRTPNPSSPSPAAADGSIAAIDPSFFDDVRTNIGGC</sequence>
<comment type="caution">
    <text evidence="2">The sequence shown here is derived from an EMBL/GenBank/DDBJ whole genome shotgun (WGS) entry which is preliminary data.</text>
</comment>
<protein>
    <submittedName>
        <fullName evidence="2">Uncharacterized protein</fullName>
    </submittedName>
</protein>
<evidence type="ECO:0000256" key="1">
    <source>
        <dbReference type="SAM" id="SignalP"/>
    </source>
</evidence>
<accession>A0ABR0B585</accession>
<reference evidence="2 3" key="1">
    <citation type="journal article" date="2023" name="Nucleic Acids Res.">
        <title>The hologenome of Daphnia magna reveals possible DNA methylation and microbiome-mediated evolution of the host genome.</title>
        <authorList>
            <person name="Chaturvedi A."/>
            <person name="Li X."/>
            <person name="Dhandapani V."/>
            <person name="Marshall H."/>
            <person name="Kissane S."/>
            <person name="Cuenca-Cambronero M."/>
            <person name="Asole G."/>
            <person name="Calvet F."/>
            <person name="Ruiz-Romero M."/>
            <person name="Marangio P."/>
            <person name="Guigo R."/>
            <person name="Rago D."/>
            <person name="Mirbahai L."/>
            <person name="Eastwood N."/>
            <person name="Colbourne J.K."/>
            <person name="Zhou J."/>
            <person name="Mallon E."/>
            <person name="Orsini L."/>
        </authorList>
    </citation>
    <scope>NUCLEOTIDE SEQUENCE [LARGE SCALE GENOMIC DNA]</scope>
    <source>
        <strain evidence="2">LRV0_1</strain>
    </source>
</reference>
<name>A0ABR0B585_9CRUS</name>
<evidence type="ECO:0000313" key="2">
    <source>
        <dbReference type="EMBL" id="KAK4036838.1"/>
    </source>
</evidence>
<dbReference type="Proteomes" id="UP001234178">
    <property type="component" value="Unassembled WGS sequence"/>
</dbReference>
<dbReference type="EMBL" id="JAOYFB010000040">
    <property type="protein sequence ID" value="KAK4036838.1"/>
    <property type="molecule type" value="Genomic_DNA"/>
</dbReference>
<feature type="chain" id="PRO_5045873099" evidence="1">
    <location>
        <begin position="19"/>
        <end position="156"/>
    </location>
</feature>
<keyword evidence="1" id="KW-0732">Signal</keyword>
<gene>
    <name evidence="2" type="ORF">OUZ56_028875</name>
</gene>